<evidence type="ECO:0000313" key="1">
    <source>
        <dbReference type="EMBL" id="KDO15717.1"/>
    </source>
</evidence>
<keyword evidence="2" id="KW-1185">Reference proteome</keyword>
<evidence type="ECO:0000313" key="2">
    <source>
        <dbReference type="Proteomes" id="UP000030745"/>
    </source>
</evidence>
<proteinExistence type="predicted"/>
<dbReference type="EMBL" id="KK584613">
    <property type="protein sequence ID" value="KDO15717.1"/>
    <property type="molecule type" value="Genomic_DNA"/>
</dbReference>
<feature type="non-terminal residue" evidence="1">
    <location>
        <position position="1"/>
    </location>
</feature>
<dbReference type="RefSeq" id="XP_012213576.1">
    <property type="nucleotide sequence ID" value="XM_012358186.1"/>
</dbReference>
<reference evidence="1 2" key="1">
    <citation type="journal article" date="2013" name="PLoS Genet.">
        <title>Distinctive expansion of potential virulence genes in the genome of the oomycete fish pathogen Saprolegnia parasitica.</title>
        <authorList>
            <person name="Jiang R.H."/>
            <person name="de Bruijn I."/>
            <person name="Haas B.J."/>
            <person name="Belmonte R."/>
            <person name="Lobach L."/>
            <person name="Christie J."/>
            <person name="van den Ackerveken G."/>
            <person name="Bottin A."/>
            <person name="Bulone V."/>
            <person name="Diaz-Moreno S.M."/>
            <person name="Dumas B."/>
            <person name="Fan L."/>
            <person name="Gaulin E."/>
            <person name="Govers F."/>
            <person name="Grenville-Briggs L.J."/>
            <person name="Horner N.R."/>
            <person name="Levin J.Z."/>
            <person name="Mammella M."/>
            <person name="Meijer H.J."/>
            <person name="Morris P."/>
            <person name="Nusbaum C."/>
            <person name="Oome S."/>
            <person name="Phillips A.J."/>
            <person name="van Rooyen D."/>
            <person name="Rzeszutek E."/>
            <person name="Saraiva M."/>
            <person name="Secombes C.J."/>
            <person name="Seidl M.F."/>
            <person name="Snel B."/>
            <person name="Stassen J.H."/>
            <person name="Sykes S."/>
            <person name="Tripathy S."/>
            <person name="van den Berg H."/>
            <person name="Vega-Arreguin J.C."/>
            <person name="Wawra S."/>
            <person name="Young S.K."/>
            <person name="Zeng Q."/>
            <person name="Dieguez-Uribeondo J."/>
            <person name="Russ C."/>
            <person name="Tyler B.M."/>
            <person name="van West P."/>
        </authorList>
    </citation>
    <scope>NUCLEOTIDE SEQUENCE [LARGE SCALE GENOMIC DNA]</scope>
    <source>
        <strain evidence="1 2">CBS 223.65</strain>
    </source>
</reference>
<accession>A0A067BLW9</accession>
<gene>
    <name evidence="1" type="ORF">SPRG_18744</name>
</gene>
<sequence>PRRSARNRRLSRRCEAAQFKGAAADLTIQKFGSDAFTVDARIDEVEIAPLASRTAFGEPPRLTRGAAVTWAFFP</sequence>
<dbReference type="Proteomes" id="UP000030745">
    <property type="component" value="Unassembled WGS sequence"/>
</dbReference>
<name>A0A067BLW9_SAPPC</name>
<protein>
    <submittedName>
        <fullName evidence="1">Uncharacterized protein</fullName>
    </submittedName>
</protein>
<dbReference type="GeneID" id="24140265"/>
<organism evidence="1 2">
    <name type="scientific">Saprolegnia parasitica (strain CBS 223.65)</name>
    <dbReference type="NCBI Taxonomy" id="695850"/>
    <lineage>
        <taxon>Eukaryota</taxon>
        <taxon>Sar</taxon>
        <taxon>Stramenopiles</taxon>
        <taxon>Oomycota</taxon>
        <taxon>Saprolegniomycetes</taxon>
        <taxon>Saprolegniales</taxon>
        <taxon>Saprolegniaceae</taxon>
        <taxon>Saprolegnia</taxon>
    </lineage>
</organism>
<dbReference type="VEuPathDB" id="FungiDB:SPRG_18744"/>
<dbReference type="AlphaFoldDB" id="A0A067BLW9"/>
<dbReference type="KEGG" id="spar:SPRG_18744"/>